<evidence type="ECO:0000313" key="1">
    <source>
        <dbReference type="EMBL" id="OBQ25648.1"/>
    </source>
</evidence>
<dbReference type="PATRIC" id="fig|1710894.3.peg.3683"/>
<evidence type="ECO:0000313" key="2">
    <source>
        <dbReference type="Proteomes" id="UP000092382"/>
    </source>
</evidence>
<protein>
    <recommendedName>
        <fullName evidence="3">pEK499-p136 HEPN domain-containing protein</fullName>
    </recommendedName>
</protein>
<gene>
    <name evidence="1" type="ORF">AN481_08870</name>
</gene>
<sequence>MISIASSGFIIPYERLHSKGYDKIPKNTKKQIESFLKRDFIDFFICDKETTSSWHIGEDIIYKGGDFVKNLQPVLNDLKLVSEQHKVDYILRILRNAMAHGSIFTSGAAYIDKIYFFDERKKAVIEVSPDDFHLFLQNWFQYLSELDFGEV</sequence>
<reference evidence="1 2" key="1">
    <citation type="submission" date="2015-09" db="EMBL/GenBank/DDBJ databases">
        <title>Whole genome shotgun sequence assembly of Aphanizomenon flos-aquae UKL13.</title>
        <authorList>
            <person name="Driscoll C."/>
        </authorList>
    </citation>
    <scope>NUCLEOTIDE SEQUENCE [LARGE SCALE GENOMIC DNA]</scope>
    <source>
        <strain evidence="1">MDT13</strain>
    </source>
</reference>
<dbReference type="AlphaFoldDB" id="A0A1B7VXG0"/>
<comment type="caution">
    <text evidence="1">The sequence shown here is derived from an EMBL/GenBank/DDBJ whole genome shotgun (WGS) entry which is preliminary data.</text>
</comment>
<evidence type="ECO:0008006" key="3">
    <source>
        <dbReference type="Google" id="ProtNLM"/>
    </source>
</evidence>
<dbReference type="EMBL" id="LJOY01000024">
    <property type="protein sequence ID" value="OBQ25648.1"/>
    <property type="molecule type" value="Genomic_DNA"/>
</dbReference>
<dbReference type="Proteomes" id="UP000092382">
    <property type="component" value="Unassembled WGS sequence"/>
</dbReference>
<name>A0A1B7VXG0_APHFL</name>
<proteinExistence type="predicted"/>
<accession>A0A1B7VXG0</accession>
<organism evidence="1 2">
    <name type="scientific">Aphanizomenon flos-aquae LD13</name>
    <dbReference type="NCBI Taxonomy" id="1710894"/>
    <lineage>
        <taxon>Bacteria</taxon>
        <taxon>Bacillati</taxon>
        <taxon>Cyanobacteriota</taxon>
        <taxon>Cyanophyceae</taxon>
        <taxon>Nostocales</taxon>
        <taxon>Aphanizomenonaceae</taxon>
        <taxon>Aphanizomenon</taxon>
    </lineage>
</organism>